<evidence type="ECO:0000313" key="2">
    <source>
        <dbReference type="EMBL" id="KAK6952721.1"/>
    </source>
</evidence>
<proteinExistence type="predicted"/>
<dbReference type="AlphaFoldDB" id="A0AAX6MKK7"/>
<sequence length="120" mass="13487">MGTIESKLLHLKLRFKSKLPHPRLPKPKRYGNAVTREDDYCYGDHLGLLDGCYGRSDTSAPCKFPVSSYYYDEDGFESDGERETGRGVRGAGGLDRGEDIPQEITRHNYDPGGQLDGRYV</sequence>
<comment type="caution">
    <text evidence="2">The sequence shown here is derived from an EMBL/GenBank/DDBJ whole genome shotgun (WGS) entry which is preliminary data.</text>
</comment>
<dbReference type="EMBL" id="JBANMG010000005">
    <property type="protein sequence ID" value="KAK6952721.1"/>
    <property type="molecule type" value="Genomic_DNA"/>
</dbReference>
<protein>
    <submittedName>
        <fullName evidence="2">Uncharacterized protein</fullName>
    </submittedName>
</protein>
<feature type="region of interest" description="Disordered" evidence="1">
    <location>
        <begin position="75"/>
        <end position="120"/>
    </location>
</feature>
<gene>
    <name evidence="2" type="ORF">Daesc_005015</name>
</gene>
<accession>A0AAX6MKK7</accession>
<reference evidence="2 3" key="1">
    <citation type="journal article" date="2024" name="Front Chem Biol">
        <title>Unveiling the potential of Daldinia eschscholtzii MFLUCC 19-0629 through bioactivity and bioinformatics studies for enhanced sustainable agriculture production.</title>
        <authorList>
            <person name="Brooks S."/>
            <person name="Weaver J.A."/>
            <person name="Klomchit A."/>
            <person name="Alharthi S.A."/>
            <person name="Onlamun T."/>
            <person name="Nurani R."/>
            <person name="Vong T.K."/>
            <person name="Alberti F."/>
            <person name="Greco C."/>
        </authorList>
    </citation>
    <scope>NUCLEOTIDE SEQUENCE [LARGE SCALE GENOMIC DNA]</scope>
    <source>
        <strain evidence="2">MFLUCC 19-0629</strain>
    </source>
</reference>
<feature type="compositionally biased region" description="Basic and acidic residues" evidence="1">
    <location>
        <begin position="95"/>
        <end position="109"/>
    </location>
</feature>
<dbReference type="Proteomes" id="UP001369815">
    <property type="component" value="Unassembled WGS sequence"/>
</dbReference>
<name>A0AAX6MKK7_9PEZI</name>
<evidence type="ECO:0000256" key="1">
    <source>
        <dbReference type="SAM" id="MobiDB-lite"/>
    </source>
</evidence>
<keyword evidence="3" id="KW-1185">Reference proteome</keyword>
<evidence type="ECO:0000313" key="3">
    <source>
        <dbReference type="Proteomes" id="UP001369815"/>
    </source>
</evidence>
<organism evidence="2 3">
    <name type="scientific">Daldinia eschscholtzii</name>
    <dbReference type="NCBI Taxonomy" id="292717"/>
    <lineage>
        <taxon>Eukaryota</taxon>
        <taxon>Fungi</taxon>
        <taxon>Dikarya</taxon>
        <taxon>Ascomycota</taxon>
        <taxon>Pezizomycotina</taxon>
        <taxon>Sordariomycetes</taxon>
        <taxon>Xylariomycetidae</taxon>
        <taxon>Xylariales</taxon>
        <taxon>Hypoxylaceae</taxon>
        <taxon>Daldinia</taxon>
    </lineage>
</organism>